<keyword evidence="2" id="KW-0812">Transmembrane</keyword>
<evidence type="ECO:0000256" key="1">
    <source>
        <dbReference type="SAM" id="MobiDB-lite"/>
    </source>
</evidence>
<evidence type="ECO:0000313" key="3">
    <source>
        <dbReference type="EMBL" id="RLM79683.1"/>
    </source>
</evidence>
<feature type="transmembrane region" description="Helical" evidence="2">
    <location>
        <begin position="20"/>
        <end position="45"/>
    </location>
</feature>
<feature type="compositionally biased region" description="Pro residues" evidence="1">
    <location>
        <begin position="97"/>
        <end position="106"/>
    </location>
</feature>
<comment type="caution">
    <text evidence="3">The sequence shown here is derived from an EMBL/GenBank/DDBJ whole genome shotgun (WGS) entry which is preliminary data.</text>
</comment>
<sequence>MPWFYLSSWQKRMNTAIPVAVGIAHCSSATCSVGLVAVPMTWYAYPKVSDMVRSQADALSLFLPVELGGAAWNSLRHTTRLAMLTNMKATTEMAATSPPPPPPTAGTPPCRCCGTGRGSQRIIRATRGYRDRDRPLEDDAGLDEGCCRRWGKAADPDPRHAGRRPLPPGTGDGRWSWGFADPNSPPERRRRGGLAESDFVRAAAAGVGGHGMSRTLNGRDAGVGRRLLNRTLVRAGRRRHHTGLPELGLNS</sequence>
<feature type="region of interest" description="Disordered" evidence="1">
    <location>
        <begin position="147"/>
        <end position="194"/>
    </location>
</feature>
<organism evidence="3 4">
    <name type="scientific">Panicum miliaceum</name>
    <name type="common">Proso millet</name>
    <name type="synonym">Broomcorn millet</name>
    <dbReference type="NCBI Taxonomy" id="4540"/>
    <lineage>
        <taxon>Eukaryota</taxon>
        <taxon>Viridiplantae</taxon>
        <taxon>Streptophyta</taxon>
        <taxon>Embryophyta</taxon>
        <taxon>Tracheophyta</taxon>
        <taxon>Spermatophyta</taxon>
        <taxon>Magnoliopsida</taxon>
        <taxon>Liliopsida</taxon>
        <taxon>Poales</taxon>
        <taxon>Poaceae</taxon>
        <taxon>PACMAD clade</taxon>
        <taxon>Panicoideae</taxon>
        <taxon>Panicodae</taxon>
        <taxon>Paniceae</taxon>
        <taxon>Panicinae</taxon>
        <taxon>Panicum</taxon>
        <taxon>Panicum sect. Panicum</taxon>
    </lineage>
</organism>
<proteinExistence type="predicted"/>
<keyword evidence="2" id="KW-0472">Membrane</keyword>
<evidence type="ECO:0000313" key="4">
    <source>
        <dbReference type="Proteomes" id="UP000275267"/>
    </source>
</evidence>
<evidence type="ECO:0000256" key="2">
    <source>
        <dbReference type="SAM" id="Phobius"/>
    </source>
</evidence>
<dbReference type="AlphaFoldDB" id="A0A3L6QG33"/>
<protein>
    <submittedName>
        <fullName evidence="3">Uncharacterized protein</fullName>
    </submittedName>
</protein>
<name>A0A3L6QG33_PANMI</name>
<dbReference type="Proteomes" id="UP000275267">
    <property type="component" value="Unassembled WGS sequence"/>
</dbReference>
<keyword evidence="2" id="KW-1133">Transmembrane helix</keyword>
<dbReference type="EMBL" id="PQIB02000012">
    <property type="protein sequence ID" value="RLM79683.1"/>
    <property type="molecule type" value="Genomic_DNA"/>
</dbReference>
<keyword evidence="4" id="KW-1185">Reference proteome</keyword>
<feature type="region of interest" description="Disordered" evidence="1">
    <location>
        <begin position="92"/>
        <end position="112"/>
    </location>
</feature>
<accession>A0A3L6QG33</accession>
<gene>
    <name evidence="3" type="ORF">C2845_PM12G03970</name>
</gene>
<reference evidence="4" key="1">
    <citation type="journal article" date="2019" name="Nat. Commun.">
        <title>The genome of broomcorn millet.</title>
        <authorList>
            <person name="Zou C."/>
            <person name="Miki D."/>
            <person name="Li D."/>
            <person name="Tang Q."/>
            <person name="Xiao L."/>
            <person name="Rajput S."/>
            <person name="Deng P."/>
            <person name="Jia W."/>
            <person name="Huang R."/>
            <person name="Zhang M."/>
            <person name="Sun Y."/>
            <person name="Hu J."/>
            <person name="Fu X."/>
            <person name="Schnable P.S."/>
            <person name="Li F."/>
            <person name="Zhang H."/>
            <person name="Feng B."/>
            <person name="Zhu X."/>
            <person name="Liu R."/>
            <person name="Schnable J.C."/>
            <person name="Zhu J.-K."/>
            <person name="Zhang H."/>
        </authorList>
    </citation>
    <scope>NUCLEOTIDE SEQUENCE [LARGE SCALE GENOMIC DNA]</scope>
</reference>